<dbReference type="SUPFAM" id="SSF56925">
    <property type="entry name" value="OMPA-like"/>
    <property type="match status" value="1"/>
</dbReference>
<name>A0A9D1KSC3_9FLAO</name>
<evidence type="ECO:0000313" key="4">
    <source>
        <dbReference type="Proteomes" id="UP000824161"/>
    </source>
</evidence>
<dbReference type="Pfam" id="PF13568">
    <property type="entry name" value="OMP_b-brl_2"/>
    <property type="match status" value="1"/>
</dbReference>
<feature type="signal peptide" evidence="1">
    <location>
        <begin position="1"/>
        <end position="20"/>
    </location>
</feature>
<proteinExistence type="predicted"/>
<feature type="domain" description="Outer membrane protein beta-barrel" evidence="2">
    <location>
        <begin position="20"/>
        <end position="172"/>
    </location>
</feature>
<comment type="caution">
    <text evidence="3">The sequence shown here is derived from an EMBL/GenBank/DDBJ whole genome shotgun (WGS) entry which is preliminary data.</text>
</comment>
<evidence type="ECO:0000259" key="2">
    <source>
        <dbReference type="Pfam" id="PF13568"/>
    </source>
</evidence>
<accession>A0A9D1KSC3</accession>
<reference evidence="3" key="1">
    <citation type="submission" date="2020-10" db="EMBL/GenBank/DDBJ databases">
        <authorList>
            <person name="Gilroy R."/>
        </authorList>
    </citation>
    <scope>NUCLEOTIDE SEQUENCE</scope>
    <source>
        <strain evidence="3">1383</strain>
    </source>
</reference>
<protein>
    <submittedName>
        <fullName evidence="3">PorT family protein</fullName>
    </submittedName>
</protein>
<dbReference type="InterPro" id="IPR011250">
    <property type="entry name" value="OMP/PagP_B-barrel"/>
</dbReference>
<organism evidence="3 4">
    <name type="scientific">Candidatus Merdimorpha stercoravium</name>
    <dbReference type="NCBI Taxonomy" id="2840863"/>
    <lineage>
        <taxon>Bacteria</taxon>
        <taxon>Pseudomonadati</taxon>
        <taxon>Bacteroidota</taxon>
        <taxon>Flavobacteriia</taxon>
        <taxon>Flavobacteriales</taxon>
        <taxon>Candidatus Merdimorpha</taxon>
    </lineage>
</organism>
<dbReference type="Proteomes" id="UP000824161">
    <property type="component" value="Unassembled WGS sequence"/>
</dbReference>
<dbReference type="InterPro" id="IPR025665">
    <property type="entry name" value="Beta-barrel_OMP_2"/>
</dbReference>
<keyword evidence="1" id="KW-0732">Signal</keyword>
<dbReference type="EMBL" id="DVLY01000051">
    <property type="protein sequence ID" value="HIT97626.1"/>
    <property type="molecule type" value="Genomic_DNA"/>
</dbReference>
<feature type="chain" id="PRO_5039213818" evidence="1">
    <location>
        <begin position="21"/>
        <end position="204"/>
    </location>
</feature>
<evidence type="ECO:0000313" key="3">
    <source>
        <dbReference type="EMBL" id="HIT97626.1"/>
    </source>
</evidence>
<gene>
    <name evidence="3" type="ORF">IAC44_02175</name>
</gene>
<sequence length="204" mass="22281">MKKIAFLLALSIFCGAALYAQSPVKVGLKIGANYTNPSGVDFSDWSSDGTVRTGVGFTGGAFVKVNLPLTWLFVEAEALYSTYKQRIDPEGDGAVYKVKSEKVEFPVHVGIRLLKLIEVYAGPSFNYLSSSHTNYDDVNLMDARHGVKVAGDVGARVVIHKFSIDARYQFPFSGDKSFLENMGNTVQFKANPSLLTVSLGYSFL</sequence>
<reference evidence="3" key="2">
    <citation type="journal article" date="2021" name="PeerJ">
        <title>Extensive microbial diversity within the chicken gut microbiome revealed by metagenomics and culture.</title>
        <authorList>
            <person name="Gilroy R."/>
            <person name="Ravi A."/>
            <person name="Getino M."/>
            <person name="Pursley I."/>
            <person name="Horton D.L."/>
            <person name="Alikhan N.F."/>
            <person name="Baker D."/>
            <person name="Gharbi K."/>
            <person name="Hall N."/>
            <person name="Watson M."/>
            <person name="Adriaenssens E.M."/>
            <person name="Foster-Nyarko E."/>
            <person name="Jarju S."/>
            <person name="Secka A."/>
            <person name="Antonio M."/>
            <person name="Oren A."/>
            <person name="Chaudhuri R.R."/>
            <person name="La Ragione R."/>
            <person name="Hildebrand F."/>
            <person name="Pallen M.J."/>
        </authorList>
    </citation>
    <scope>NUCLEOTIDE SEQUENCE</scope>
    <source>
        <strain evidence="3">1383</strain>
    </source>
</reference>
<evidence type="ECO:0000256" key="1">
    <source>
        <dbReference type="SAM" id="SignalP"/>
    </source>
</evidence>
<dbReference type="AlphaFoldDB" id="A0A9D1KSC3"/>